<dbReference type="SUPFAM" id="SSF48508">
    <property type="entry name" value="Nuclear receptor ligand-binding domain"/>
    <property type="match status" value="1"/>
</dbReference>
<comment type="subcellular location">
    <subcellularLocation>
        <location evidence="1">Cytoplasm</location>
    </subcellularLocation>
    <subcellularLocation>
        <location evidence="10">Nucleus</location>
    </subcellularLocation>
</comment>
<protein>
    <submittedName>
        <fullName evidence="15">Nuclear receptor subfamily 1 group D member 2</fullName>
    </submittedName>
</protein>
<feature type="domain" description="NR LBD" evidence="13">
    <location>
        <begin position="308"/>
        <end position="520"/>
    </location>
</feature>
<evidence type="ECO:0000256" key="4">
    <source>
        <dbReference type="ARBA" id="ARBA00022833"/>
    </source>
</evidence>
<dbReference type="GO" id="GO:0004879">
    <property type="term" value="F:nuclear receptor activity"/>
    <property type="evidence" value="ECO:0007669"/>
    <property type="project" value="TreeGrafter"/>
</dbReference>
<dbReference type="InParanoid" id="A0A2I4D303"/>
<dbReference type="InterPro" id="IPR035500">
    <property type="entry name" value="NHR-like_dom_sf"/>
</dbReference>
<keyword evidence="14" id="KW-1185">Reference proteome</keyword>
<dbReference type="PROSITE" id="PS51843">
    <property type="entry name" value="NR_LBD"/>
    <property type="match status" value="1"/>
</dbReference>
<dbReference type="GO" id="GO:0009755">
    <property type="term" value="P:hormone-mediated signaling pathway"/>
    <property type="evidence" value="ECO:0007669"/>
    <property type="project" value="TreeGrafter"/>
</dbReference>
<keyword evidence="8 10" id="KW-0675">Receptor</keyword>
<dbReference type="KEGG" id="alim:106534516"/>
<dbReference type="GO" id="GO:0000978">
    <property type="term" value="F:RNA polymerase II cis-regulatory region sequence-specific DNA binding"/>
    <property type="evidence" value="ECO:0007669"/>
    <property type="project" value="TreeGrafter"/>
</dbReference>
<dbReference type="Pfam" id="PF00105">
    <property type="entry name" value="zf-C4"/>
    <property type="match status" value="1"/>
</dbReference>
<evidence type="ECO:0000256" key="5">
    <source>
        <dbReference type="ARBA" id="ARBA00023015"/>
    </source>
</evidence>
<feature type="domain" description="Nuclear receptor" evidence="12">
    <location>
        <begin position="82"/>
        <end position="158"/>
    </location>
</feature>
<dbReference type="CDD" id="cd07166">
    <property type="entry name" value="NR_DBD_REV_ERB"/>
    <property type="match status" value="1"/>
</dbReference>
<dbReference type="GO" id="GO:0005737">
    <property type="term" value="C:cytoplasm"/>
    <property type="evidence" value="ECO:0007669"/>
    <property type="project" value="UniProtKB-SubCell"/>
</dbReference>
<dbReference type="InterPro" id="IPR050234">
    <property type="entry name" value="Nuclear_hormone_rcpt_NR1"/>
</dbReference>
<feature type="compositionally biased region" description="Low complexity" evidence="11">
    <location>
        <begin position="201"/>
        <end position="249"/>
    </location>
</feature>
<dbReference type="FunFam" id="3.30.50.10:FF:000013">
    <property type="entry name" value="Nuclear receptor subfamily 1 group D member 2"/>
    <property type="match status" value="1"/>
</dbReference>
<sequence length="520" mass="56402">MPEDIGTAKPGGVIAYISSGSSSESGVSGGYTSPAVPRPSLPSRAVGMVVDIAPPAKSAAAEKSGRSASSAKSSITKINGMVLLCKVCGDVASGFHYGVHACEGCKGFFRRSIQQNIQYKKCLKMENCTIVRINRNRCQQCRFKKCLAVGMSRDAVRFGRIPKREKQRMLLEMQNAMNSMMSKNGELNSMLHGDQSSSLLMESMSSDTSSSSSTSESPSCSSPSSPRCPQDSESVVSMDTNSSSSCASDSSEDEGAATVSRPDAMETGCDGGAQRQPESSSCWNDSSVASGGLQRCPYGGAATNPTYREETTFSRLNSRPYLVCPMNTSPYVDPNKPSQEVWEEFSMSFTPAVREVVEFAKSIPGFRDLPVHDQVCLLKAGTFEVLMVRFASLFNLAERTVTFLSGKRYSLDKLRALGAGELLNSMCEFSEKLAALRLSEEELRLFTAVVLVSADRSGVQDLNSLEALQEKLIWSLRNLVVENHGDEAATTFTKLLLKLPELRSLNNMHSEELLSFKVHP</sequence>
<dbReference type="GO" id="GO:0005634">
    <property type="term" value="C:nucleus"/>
    <property type="evidence" value="ECO:0007669"/>
    <property type="project" value="UniProtKB-SubCell"/>
</dbReference>
<dbReference type="GeneID" id="106534516"/>
<evidence type="ECO:0000256" key="9">
    <source>
        <dbReference type="ARBA" id="ARBA00023242"/>
    </source>
</evidence>
<dbReference type="PRINTS" id="PR00047">
    <property type="entry name" value="STROIDFINGER"/>
</dbReference>
<keyword evidence="5 10" id="KW-0805">Transcription regulation</keyword>
<accession>A0A2I4D303</accession>
<dbReference type="InterPro" id="IPR000536">
    <property type="entry name" value="Nucl_hrmn_rcpt_lig-bd"/>
</dbReference>
<evidence type="ECO:0000259" key="13">
    <source>
        <dbReference type="PROSITE" id="PS51843"/>
    </source>
</evidence>
<comment type="similarity">
    <text evidence="10">Belongs to the nuclear hormone receptor family.</text>
</comment>
<name>A0A2I4D303_AUSLI</name>
<dbReference type="RefSeq" id="XP_013886625.1">
    <property type="nucleotide sequence ID" value="XM_014031171.1"/>
</dbReference>
<evidence type="ECO:0000256" key="10">
    <source>
        <dbReference type="RuleBase" id="RU004334"/>
    </source>
</evidence>
<dbReference type="AlphaFoldDB" id="A0A2I4D303"/>
<dbReference type="GO" id="GO:0030154">
    <property type="term" value="P:cell differentiation"/>
    <property type="evidence" value="ECO:0007669"/>
    <property type="project" value="TreeGrafter"/>
</dbReference>
<evidence type="ECO:0000256" key="2">
    <source>
        <dbReference type="ARBA" id="ARBA00022723"/>
    </source>
</evidence>
<dbReference type="PROSITE" id="PS00031">
    <property type="entry name" value="NUCLEAR_REC_DBD_1"/>
    <property type="match status" value="1"/>
</dbReference>
<feature type="region of interest" description="Disordered" evidence="11">
    <location>
        <begin position="201"/>
        <end position="286"/>
    </location>
</feature>
<evidence type="ECO:0000313" key="15">
    <source>
        <dbReference type="RefSeq" id="XP_013886625.1"/>
    </source>
</evidence>
<dbReference type="OrthoDB" id="7634782at2759"/>
<dbReference type="PRINTS" id="PR00398">
    <property type="entry name" value="STRDHORMONER"/>
</dbReference>
<keyword evidence="7 10" id="KW-0804">Transcription</keyword>
<organism evidence="14 15">
    <name type="scientific">Austrofundulus limnaeus</name>
    <name type="common">Annual killifish</name>
    <dbReference type="NCBI Taxonomy" id="52670"/>
    <lineage>
        <taxon>Eukaryota</taxon>
        <taxon>Metazoa</taxon>
        <taxon>Chordata</taxon>
        <taxon>Craniata</taxon>
        <taxon>Vertebrata</taxon>
        <taxon>Euteleostomi</taxon>
        <taxon>Actinopterygii</taxon>
        <taxon>Neopterygii</taxon>
        <taxon>Teleostei</taxon>
        <taxon>Neoteleostei</taxon>
        <taxon>Acanthomorphata</taxon>
        <taxon>Ovalentaria</taxon>
        <taxon>Atherinomorphae</taxon>
        <taxon>Cyprinodontiformes</taxon>
        <taxon>Rivulidae</taxon>
        <taxon>Austrofundulus</taxon>
    </lineage>
</organism>
<dbReference type="InterPro" id="IPR001628">
    <property type="entry name" value="Znf_hrmn_rcpt"/>
</dbReference>
<dbReference type="Proteomes" id="UP000192220">
    <property type="component" value="Unplaced"/>
</dbReference>
<evidence type="ECO:0000256" key="1">
    <source>
        <dbReference type="ARBA" id="ARBA00004496"/>
    </source>
</evidence>
<keyword evidence="2 10" id="KW-0479">Metal-binding</keyword>
<evidence type="ECO:0000259" key="12">
    <source>
        <dbReference type="PROSITE" id="PS51030"/>
    </source>
</evidence>
<dbReference type="PANTHER" id="PTHR24082:SF112">
    <property type="entry name" value="NUCLEAR RECEPTOR SUBFAMILY 1 GROUP D MEMBER 2"/>
    <property type="match status" value="1"/>
</dbReference>
<reference evidence="15" key="1">
    <citation type="submission" date="2025-08" db="UniProtKB">
        <authorList>
            <consortium name="RefSeq"/>
        </authorList>
    </citation>
    <scope>IDENTIFICATION</scope>
    <source>
        <strain evidence="15">Quisiro</strain>
        <tissue evidence="15">Liver</tissue>
    </source>
</reference>
<feature type="compositionally biased region" description="Polar residues" evidence="11">
    <location>
        <begin position="276"/>
        <end position="286"/>
    </location>
</feature>
<dbReference type="InterPro" id="IPR001723">
    <property type="entry name" value="Nuclear_hrmn_rcpt"/>
</dbReference>
<evidence type="ECO:0000313" key="14">
    <source>
        <dbReference type="Proteomes" id="UP000192220"/>
    </source>
</evidence>
<evidence type="ECO:0000256" key="3">
    <source>
        <dbReference type="ARBA" id="ARBA00022771"/>
    </source>
</evidence>
<keyword evidence="9 10" id="KW-0539">Nucleus</keyword>
<dbReference type="Gene3D" id="3.30.50.10">
    <property type="entry name" value="Erythroid Transcription Factor GATA-1, subunit A"/>
    <property type="match status" value="1"/>
</dbReference>
<dbReference type="GO" id="GO:0008270">
    <property type="term" value="F:zinc ion binding"/>
    <property type="evidence" value="ECO:0007669"/>
    <property type="project" value="UniProtKB-KW"/>
</dbReference>
<dbReference type="Gene3D" id="1.10.565.10">
    <property type="entry name" value="Retinoid X Receptor"/>
    <property type="match status" value="1"/>
</dbReference>
<dbReference type="SUPFAM" id="SSF57716">
    <property type="entry name" value="Glucocorticoid receptor-like (DNA-binding domain)"/>
    <property type="match status" value="1"/>
</dbReference>
<dbReference type="GO" id="GO:0000122">
    <property type="term" value="P:negative regulation of transcription by RNA polymerase II"/>
    <property type="evidence" value="ECO:0007669"/>
    <property type="project" value="TreeGrafter"/>
</dbReference>
<dbReference type="SMART" id="SM00430">
    <property type="entry name" value="HOLI"/>
    <property type="match status" value="1"/>
</dbReference>
<dbReference type="Pfam" id="PF00104">
    <property type="entry name" value="Hormone_recep"/>
    <property type="match status" value="1"/>
</dbReference>
<gene>
    <name evidence="15" type="primary">LOC106534516</name>
</gene>
<evidence type="ECO:0000256" key="11">
    <source>
        <dbReference type="SAM" id="MobiDB-lite"/>
    </source>
</evidence>
<keyword evidence="3 10" id="KW-0863">Zinc-finger</keyword>
<keyword evidence="4 10" id="KW-0862">Zinc</keyword>
<dbReference type="PANTHER" id="PTHR24082">
    <property type="entry name" value="NUCLEAR HORMONE RECEPTOR"/>
    <property type="match status" value="1"/>
</dbReference>
<evidence type="ECO:0000256" key="6">
    <source>
        <dbReference type="ARBA" id="ARBA00023125"/>
    </source>
</evidence>
<dbReference type="PROSITE" id="PS51030">
    <property type="entry name" value="NUCLEAR_REC_DBD_2"/>
    <property type="match status" value="1"/>
</dbReference>
<evidence type="ECO:0000256" key="8">
    <source>
        <dbReference type="ARBA" id="ARBA00023170"/>
    </source>
</evidence>
<evidence type="ECO:0000256" key="7">
    <source>
        <dbReference type="ARBA" id="ARBA00023163"/>
    </source>
</evidence>
<keyword evidence="6 10" id="KW-0238">DNA-binding</keyword>
<proteinExistence type="inferred from homology"/>
<dbReference type="GO" id="GO:0045944">
    <property type="term" value="P:positive regulation of transcription by RNA polymerase II"/>
    <property type="evidence" value="ECO:0007669"/>
    <property type="project" value="TreeGrafter"/>
</dbReference>
<dbReference type="InterPro" id="IPR013088">
    <property type="entry name" value="Znf_NHR/GATA"/>
</dbReference>
<dbReference type="SMART" id="SM00399">
    <property type="entry name" value="ZnF_C4"/>
    <property type="match status" value="1"/>
</dbReference>
<dbReference type="STRING" id="52670.A0A2I4D303"/>